<dbReference type="GO" id="GO:0015344">
    <property type="term" value="F:siderophore uptake transmembrane transporter activity"/>
    <property type="evidence" value="ECO:0007669"/>
    <property type="project" value="TreeGrafter"/>
</dbReference>
<organism evidence="12 14">
    <name type="scientific">Chryseobacterium contaminans</name>
    <dbReference type="NCBI Taxonomy" id="1423959"/>
    <lineage>
        <taxon>Bacteria</taxon>
        <taxon>Pseudomonadati</taxon>
        <taxon>Bacteroidota</taxon>
        <taxon>Flavobacteriia</taxon>
        <taxon>Flavobacteriales</taxon>
        <taxon>Weeksellaceae</taxon>
        <taxon>Chryseobacterium group</taxon>
        <taxon>Chryseobacterium</taxon>
    </lineage>
</organism>
<evidence type="ECO:0000256" key="7">
    <source>
        <dbReference type="ARBA" id="ARBA00023237"/>
    </source>
</evidence>
<dbReference type="STRING" id="1423959.SAMN05444407_10852"/>
<sequence>MKRIFFLTSLLSSLTLAACPITLMVKNIKNYNHEDVYVVMNGEKKKVSKQGTVDFAEVSDGFVKVSVLYRGRVVYNDTLDINCQSGQKYEITISDANHIDEVYIRGKKKLEKLKETPLSVKIVDMQAVKSQANNIGEILNMATGVKLRTEGGVGSGFQVNLGGLQGKAVRIFRDGVPIEFYGHSFNPNVLSPNMLDRVDVYKGVMPISLASDALGGGINFISKPIQKDNLEISNEIASFSTYKSHLNAVFTGKKDSLFYIGTQASYVFSKNNYKILGDVIDPETANLKKVEAKRFHDDTEASYMEVYTGVRNKSWANDFRVGFIYSHFYKEIQNDLEMRKPYGEAFAKENNVTGYLQYKKMFFDNRLKLDLMTAFARYNNSFVDISKRRYNWLGEYTFSNENSVGEINKGNDMKMNYNMFHTRLNAAFRINNNHSLEFGNVYFYQKRKGSDPYGAINVNGEDVLKVPAIYNKNIAALGLVSHWLDRKVETLLGVKNYFFSSKGYTTDKYNFTWESDRNKNASGYMAGISYKPKNFILKLSYEKAVRLPDETEIFGDGILIKENPDLEPEKSDNVNVVLDYTSSNYKLNTSLNLFYRNVKNTIFMIPDNPYGRYQNYYDNQILGLEYEINYQPIKNIQTGFNFTYQDIRLKNLSGSESIWEDARQPNIPYLFGNHYLRLNFSDIFKMKDKVELYYNINYVHRFLLYPVPKNLEPGLFSKATIASSDLLIPNDGRLGMVDVGVGITYFLTAPKLAINFSVNNLTNERLYDNYNAQKPTRSYHLKLTYTIF</sequence>
<evidence type="ECO:0000256" key="5">
    <source>
        <dbReference type="ARBA" id="ARBA00022729"/>
    </source>
</evidence>
<feature type="signal peptide" evidence="9">
    <location>
        <begin position="1"/>
        <end position="17"/>
    </location>
</feature>
<dbReference type="GO" id="GO:0009279">
    <property type="term" value="C:cell outer membrane"/>
    <property type="evidence" value="ECO:0007669"/>
    <property type="project" value="UniProtKB-SubCell"/>
</dbReference>
<proteinExistence type="inferred from homology"/>
<evidence type="ECO:0000256" key="3">
    <source>
        <dbReference type="ARBA" id="ARBA00022452"/>
    </source>
</evidence>
<dbReference type="Gene3D" id="2.40.170.20">
    <property type="entry name" value="TonB-dependent receptor, beta-barrel domain"/>
    <property type="match status" value="1"/>
</dbReference>
<dbReference type="OrthoDB" id="9812892at2"/>
<evidence type="ECO:0000256" key="9">
    <source>
        <dbReference type="SAM" id="SignalP"/>
    </source>
</evidence>
<keyword evidence="4 8" id="KW-0812">Transmembrane</keyword>
<keyword evidence="2 8" id="KW-0813">Transport</keyword>
<keyword evidence="6 8" id="KW-0472">Membrane</keyword>
<dbReference type="InterPro" id="IPR036942">
    <property type="entry name" value="Beta-barrel_TonB_sf"/>
</dbReference>
<gene>
    <name evidence="11" type="ORF">BBH99_15265</name>
    <name evidence="12" type="ORF">SAMN05444407_10852</name>
</gene>
<dbReference type="InterPro" id="IPR012910">
    <property type="entry name" value="Plug_dom"/>
</dbReference>
<dbReference type="RefSeq" id="WP_066700580.1">
    <property type="nucleotide sequence ID" value="NZ_FRBM01000008.1"/>
</dbReference>
<dbReference type="InterPro" id="IPR039426">
    <property type="entry name" value="TonB-dep_rcpt-like"/>
</dbReference>
<accession>A0A1M7F2N2</accession>
<dbReference type="Pfam" id="PF07715">
    <property type="entry name" value="Plug"/>
    <property type="match status" value="1"/>
</dbReference>
<keyword evidence="7 8" id="KW-0998">Cell outer membrane</keyword>
<evidence type="ECO:0000256" key="2">
    <source>
        <dbReference type="ARBA" id="ARBA00022448"/>
    </source>
</evidence>
<protein>
    <submittedName>
        <fullName evidence="12">Outer membrane receptor proteins, mostly Fe transport</fullName>
    </submittedName>
</protein>
<comment type="subcellular location">
    <subcellularLocation>
        <location evidence="1 8">Cell outer membrane</location>
        <topology evidence="1 8">Multi-pass membrane protein</topology>
    </subcellularLocation>
</comment>
<reference evidence="11 13" key="1">
    <citation type="submission" date="2016-07" db="EMBL/GenBank/DDBJ databases">
        <authorList>
            <person name="Jeong J.-J."/>
            <person name="Kim D.W."/>
            <person name="Sang M.K."/>
            <person name="Choi I.-G."/>
            <person name="Kim K.D."/>
        </authorList>
    </citation>
    <scope>NUCLEOTIDE SEQUENCE [LARGE SCALE GENOMIC DNA]</scope>
    <source>
        <strain evidence="11 13">C-26</strain>
    </source>
</reference>
<dbReference type="PANTHER" id="PTHR30069:SF29">
    <property type="entry name" value="HEMOGLOBIN AND HEMOGLOBIN-HAPTOGLOBIN-BINDING PROTEIN 1-RELATED"/>
    <property type="match status" value="1"/>
</dbReference>
<evidence type="ECO:0000313" key="14">
    <source>
        <dbReference type="Proteomes" id="UP000184069"/>
    </source>
</evidence>
<evidence type="ECO:0000313" key="11">
    <source>
        <dbReference type="EMBL" id="OCA67903.1"/>
    </source>
</evidence>
<keyword evidence="13" id="KW-1185">Reference proteome</keyword>
<dbReference type="EMBL" id="MAYF01000366">
    <property type="protein sequence ID" value="OCA67903.1"/>
    <property type="molecule type" value="Genomic_DNA"/>
</dbReference>
<dbReference type="PROSITE" id="PS52016">
    <property type="entry name" value="TONB_DEPENDENT_REC_3"/>
    <property type="match status" value="1"/>
</dbReference>
<keyword evidence="5 9" id="KW-0732">Signal</keyword>
<dbReference type="SUPFAM" id="SSF56935">
    <property type="entry name" value="Porins"/>
    <property type="match status" value="1"/>
</dbReference>
<dbReference type="PANTHER" id="PTHR30069">
    <property type="entry name" value="TONB-DEPENDENT OUTER MEMBRANE RECEPTOR"/>
    <property type="match status" value="1"/>
</dbReference>
<dbReference type="PROSITE" id="PS51257">
    <property type="entry name" value="PROKAR_LIPOPROTEIN"/>
    <property type="match status" value="1"/>
</dbReference>
<dbReference type="InterPro" id="IPR037066">
    <property type="entry name" value="Plug_dom_sf"/>
</dbReference>
<keyword evidence="3 8" id="KW-1134">Transmembrane beta strand</keyword>
<dbReference type="AlphaFoldDB" id="A0A1M7F2N2"/>
<dbReference type="EMBL" id="FRBM01000008">
    <property type="protein sequence ID" value="SHL98362.1"/>
    <property type="molecule type" value="Genomic_DNA"/>
</dbReference>
<dbReference type="Gene3D" id="2.170.130.10">
    <property type="entry name" value="TonB-dependent receptor, plug domain"/>
    <property type="match status" value="1"/>
</dbReference>
<feature type="domain" description="TonB-dependent receptor plug" evidence="10">
    <location>
        <begin position="113"/>
        <end position="216"/>
    </location>
</feature>
<evidence type="ECO:0000259" key="10">
    <source>
        <dbReference type="Pfam" id="PF07715"/>
    </source>
</evidence>
<feature type="chain" id="PRO_5009925692" evidence="9">
    <location>
        <begin position="18"/>
        <end position="788"/>
    </location>
</feature>
<keyword evidence="12" id="KW-0675">Receptor</keyword>
<comment type="similarity">
    <text evidence="8">Belongs to the TonB-dependent receptor family.</text>
</comment>
<evidence type="ECO:0000256" key="6">
    <source>
        <dbReference type="ARBA" id="ARBA00023136"/>
    </source>
</evidence>
<dbReference type="Proteomes" id="UP000093508">
    <property type="component" value="Unassembled WGS sequence"/>
</dbReference>
<dbReference type="GO" id="GO:0044718">
    <property type="term" value="P:siderophore transmembrane transport"/>
    <property type="evidence" value="ECO:0007669"/>
    <property type="project" value="TreeGrafter"/>
</dbReference>
<evidence type="ECO:0000256" key="8">
    <source>
        <dbReference type="PROSITE-ProRule" id="PRU01360"/>
    </source>
</evidence>
<name>A0A1M7F2N2_9FLAO</name>
<evidence type="ECO:0000313" key="12">
    <source>
        <dbReference type="EMBL" id="SHL98362.1"/>
    </source>
</evidence>
<dbReference type="Proteomes" id="UP000184069">
    <property type="component" value="Unassembled WGS sequence"/>
</dbReference>
<evidence type="ECO:0000256" key="1">
    <source>
        <dbReference type="ARBA" id="ARBA00004571"/>
    </source>
</evidence>
<reference evidence="12 14" key="2">
    <citation type="submission" date="2016-11" db="EMBL/GenBank/DDBJ databases">
        <authorList>
            <person name="Jaros S."/>
            <person name="Januszkiewicz K."/>
            <person name="Wedrychowicz H."/>
        </authorList>
    </citation>
    <scope>NUCLEOTIDE SEQUENCE [LARGE SCALE GENOMIC DNA]</scope>
    <source>
        <strain evidence="12 14">DSM 27621</strain>
    </source>
</reference>
<evidence type="ECO:0000313" key="13">
    <source>
        <dbReference type="Proteomes" id="UP000093508"/>
    </source>
</evidence>
<evidence type="ECO:0000256" key="4">
    <source>
        <dbReference type="ARBA" id="ARBA00022692"/>
    </source>
</evidence>